<dbReference type="PANTHER" id="PTHR43130:SF7">
    <property type="entry name" value="DJ-1_PFPI DOMAIN-CONTAINING PROTEIN"/>
    <property type="match status" value="1"/>
</dbReference>
<dbReference type="InterPro" id="IPR052158">
    <property type="entry name" value="INH-QAR"/>
</dbReference>
<organism evidence="2 3">
    <name type="scientific">Aspergillus udagawae</name>
    <dbReference type="NCBI Taxonomy" id="91492"/>
    <lineage>
        <taxon>Eukaryota</taxon>
        <taxon>Fungi</taxon>
        <taxon>Dikarya</taxon>
        <taxon>Ascomycota</taxon>
        <taxon>Pezizomycotina</taxon>
        <taxon>Eurotiomycetes</taxon>
        <taxon>Eurotiomycetidae</taxon>
        <taxon>Eurotiales</taxon>
        <taxon>Aspergillaceae</taxon>
        <taxon>Aspergillus</taxon>
        <taxon>Aspergillus subgen. Fumigati</taxon>
    </lineage>
</organism>
<gene>
    <name evidence="2" type="ORF">IFM53868_09593</name>
</gene>
<dbReference type="CDD" id="cd03139">
    <property type="entry name" value="GATase1_PfpI_2"/>
    <property type="match status" value="1"/>
</dbReference>
<dbReference type="SUPFAM" id="SSF52317">
    <property type="entry name" value="Class I glutamine amidotransferase-like"/>
    <property type="match status" value="1"/>
</dbReference>
<dbReference type="Pfam" id="PF01965">
    <property type="entry name" value="DJ-1_PfpI"/>
    <property type="match status" value="1"/>
</dbReference>
<sequence length="219" mass="24179">MSPIRFGILMVPYQTLDVAGPVDILSSCSRPYLEVMERDGQVSKVTAAAGLDIEFYYVGSELKPVQHTGNLQALPTTTCDACPPLDYLLIGGPSPGYQLLECFESFIQRRSQEVKAIFTTCTGALLLAQTGLLDGRNATVNHVLLPQARALYPKVHWNDSQQWVTDGCFWTASGACAGMDMFAHWVMENCHPQVVKASFMILDYTPRDIHGQHLTIPTQ</sequence>
<dbReference type="InterPro" id="IPR002818">
    <property type="entry name" value="DJ-1/PfpI"/>
</dbReference>
<evidence type="ECO:0000259" key="1">
    <source>
        <dbReference type="Pfam" id="PF01965"/>
    </source>
</evidence>
<keyword evidence="3" id="KW-1185">Reference proteome</keyword>
<dbReference type="Proteomes" id="UP000465266">
    <property type="component" value="Unassembled WGS sequence"/>
</dbReference>
<proteinExistence type="predicted"/>
<comment type="caution">
    <text evidence="2">The sequence shown here is derived from an EMBL/GenBank/DDBJ whole genome shotgun (WGS) entry which is preliminary data.</text>
</comment>
<name>A0ABQ1BBW2_9EURO</name>
<protein>
    <submittedName>
        <fullName evidence="2">DJ-1/PfpI family protein</fullName>
    </submittedName>
</protein>
<evidence type="ECO:0000313" key="2">
    <source>
        <dbReference type="EMBL" id="GFF98006.1"/>
    </source>
</evidence>
<dbReference type="PANTHER" id="PTHR43130">
    <property type="entry name" value="ARAC-FAMILY TRANSCRIPTIONAL REGULATOR"/>
    <property type="match status" value="1"/>
</dbReference>
<evidence type="ECO:0000313" key="3">
    <source>
        <dbReference type="Proteomes" id="UP000465266"/>
    </source>
</evidence>
<reference evidence="2 3" key="1">
    <citation type="submission" date="2020-01" db="EMBL/GenBank/DDBJ databases">
        <title>Draft genome sequence of Aspergillus udagawae IFM 53868.</title>
        <authorList>
            <person name="Takahashi H."/>
            <person name="Yaguchi T."/>
        </authorList>
    </citation>
    <scope>NUCLEOTIDE SEQUENCE [LARGE SCALE GENOMIC DNA]</scope>
    <source>
        <strain evidence="2 3">IFM 53868</strain>
    </source>
</reference>
<accession>A0ABQ1BBW2</accession>
<dbReference type="Gene3D" id="3.40.50.880">
    <property type="match status" value="1"/>
</dbReference>
<dbReference type="InterPro" id="IPR029062">
    <property type="entry name" value="Class_I_gatase-like"/>
</dbReference>
<dbReference type="EMBL" id="BLKG01000174">
    <property type="protein sequence ID" value="GFF98006.1"/>
    <property type="molecule type" value="Genomic_DNA"/>
</dbReference>
<feature type="domain" description="DJ-1/PfpI" evidence="1">
    <location>
        <begin position="47"/>
        <end position="182"/>
    </location>
</feature>